<evidence type="ECO:0000313" key="3">
    <source>
        <dbReference type="EMBL" id="RQP21548.1"/>
    </source>
</evidence>
<dbReference type="GO" id="GO:0008902">
    <property type="term" value="F:hydroxymethylpyrimidine kinase activity"/>
    <property type="evidence" value="ECO:0007669"/>
    <property type="project" value="TreeGrafter"/>
</dbReference>
<dbReference type="EMBL" id="QUSW01000010">
    <property type="protein sequence ID" value="RQP21548.1"/>
    <property type="molecule type" value="Genomic_DNA"/>
</dbReference>
<keyword evidence="4" id="KW-1185">Reference proteome</keyword>
<comment type="caution">
    <text evidence="3">The sequence shown here is derived from an EMBL/GenBank/DDBJ whole genome shotgun (WGS) entry which is preliminary data.</text>
</comment>
<dbReference type="AlphaFoldDB" id="A0A3N7HHQ4"/>
<proteinExistence type="predicted"/>
<accession>A0A3N7HHQ4</accession>
<sequence>MTPDTPTADAGSSSEELTEAPAPACVMSFNASDASGAGGIAGDVATIAAMGAHGLPVVTAVVMRDTAEVFDHHTLDPEVVVEQARSVLEDVTIAAWKVGYLGSAEGVSAVAEILSDYPDVPLVAYMPNLSWLDEDEQQAYLDAYRELVLPQTEVLVGSHQTLTDFLLPEWESDRPASPRELAVAAAEHGARFVLVTSVPLPDQFLDNVLASAQGAITGEKFERFEVSFVGAGDTLSAALAALLAAGSELHMAVGESLAFLDQALDAGFRPGMGNVIPDRFFWALPPGEEGEPGAEGGTGEEGDVPGTRHIH</sequence>
<dbReference type="Pfam" id="PF08543">
    <property type="entry name" value="Phos_pyr_kin"/>
    <property type="match status" value="1"/>
</dbReference>
<name>A0A3N7HHQ4_9BURK</name>
<dbReference type="SUPFAM" id="SSF53613">
    <property type="entry name" value="Ribokinase-like"/>
    <property type="match status" value="1"/>
</dbReference>
<dbReference type="Gene3D" id="3.40.1190.20">
    <property type="match status" value="1"/>
</dbReference>
<organism evidence="3 4">
    <name type="scientific">Piscinibacter terrae</name>
    <dbReference type="NCBI Taxonomy" id="2496871"/>
    <lineage>
        <taxon>Bacteria</taxon>
        <taxon>Pseudomonadati</taxon>
        <taxon>Pseudomonadota</taxon>
        <taxon>Betaproteobacteria</taxon>
        <taxon>Burkholderiales</taxon>
        <taxon>Sphaerotilaceae</taxon>
        <taxon>Piscinibacter</taxon>
    </lineage>
</organism>
<dbReference type="OrthoDB" id="9810880at2"/>
<evidence type="ECO:0000256" key="1">
    <source>
        <dbReference type="SAM" id="MobiDB-lite"/>
    </source>
</evidence>
<dbReference type="GO" id="GO:0009229">
    <property type="term" value="P:thiamine diphosphate biosynthetic process"/>
    <property type="evidence" value="ECO:0007669"/>
    <property type="project" value="UniProtKB-UniPathway"/>
</dbReference>
<dbReference type="GO" id="GO:0009228">
    <property type="term" value="P:thiamine biosynthetic process"/>
    <property type="evidence" value="ECO:0007669"/>
    <property type="project" value="TreeGrafter"/>
</dbReference>
<protein>
    <submittedName>
        <fullName evidence="3">Hydroxymethylpyrimidine/phosphomethylpyrimidine kinase</fullName>
    </submittedName>
</protein>
<dbReference type="GO" id="GO:0008972">
    <property type="term" value="F:phosphomethylpyrimidine kinase activity"/>
    <property type="evidence" value="ECO:0007669"/>
    <property type="project" value="TreeGrafter"/>
</dbReference>
<feature type="region of interest" description="Disordered" evidence="1">
    <location>
        <begin position="286"/>
        <end position="311"/>
    </location>
</feature>
<evidence type="ECO:0000259" key="2">
    <source>
        <dbReference type="Pfam" id="PF08543"/>
    </source>
</evidence>
<dbReference type="GO" id="GO:0005829">
    <property type="term" value="C:cytosol"/>
    <property type="evidence" value="ECO:0007669"/>
    <property type="project" value="TreeGrafter"/>
</dbReference>
<dbReference type="InterPro" id="IPR029056">
    <property type="entry name" value="Ribokinase-like"/>
</dbReference>
<dbReference type="PANTHER" id="PTHR20858">
    <property type="entry name" value="PHOSPHOMETHYLPYRIMIDINE KINASE"/>
    <property type="match status" value="1"/>
</dbReference>
<keyword evidence="3" id="KW-0418">Kinase</keyword>
<dbReference type="InterPro" id="IPR013749">
    <property type="entry name" value="PM/HMP-P_kinase-1"/>
</dbReference>
<dbReference type="RefSeq" id="WP_124543488.1">
    <property type="nucleotide sequence ID" value="NZ_QUSW01000010.1"/>
</dbReference>
<feature type="compositionally biased region" description="Acidic residues" evidence="1">
    <location>
        <begin position="288"/>
        <end position="303"/>
    </location>
</feature>
<dbReference type="PANTHER" id="PTHR20858:SF17">
    <property type="entry name" value="HYDROXYMETHYLPYRIMIDINE_PHOSPHOMETHYLPYRIMIDINE KINASE THI20-RELATED"/>
    <property type="match status" value="1"/>
</dbReference>
<feature type="domain" description="Pyridoxamine kinase/Phosphomethylpyrimidine kinase" evidence="2">
    <location>
        <begin position="33"/>
        <end position="275"/>
    </location>
</feature>
<dbReference type="UniPathway" id="UPA00060">
    <property type="reaction ID" value="UER00138"/>
</dbReference>
<reference evidence="3 4" key="1">
    <citation type="submission" date="2018-08" db="EMBL/GenBank/DDBJ databases">
        <authorList>
            <person name="Khan S.A."/>
            <person name="Jeon C.O."/>
            <person name="Chun B.H."/>
            <person name="Jeong S.E."/>
        </authorList>
    </citation>
    <scope>NUCLEOTIDE SEQUENCE [LARGE SCALE GENOMIC DNA]</scope>
    <source>
        <strain evidence="3 4">S-16</strain>
    </source>
</reference>
<gene>
    <name evidence="3" type="ORF">DZC73_26900</name>
</gene>
<reference evidence="3 4" key="2">
    <citation type="submission" date="2018-12" db="EMBL/GenBank/DDBJ databases">
        <title>Rhizobacter gummiphilus sp. nov., a rubber-degrading bacterium isolated from the soil of a botanical garden in Japan.</title>
        <authorList>
            <person name="Shunsuke S.S."/>
        </authorList>
    </citation>
    <scope>NUCLEOTIDE SEQUENCE [LARGE SCALE GENOMIC DNA]</scope>
    <source>
        <strain evidence="3 4">S-16</strain>
    </source>
</reference>
<dbReference type="Proteomes" id="UP000267464">
    <property type="component" value="Unassembled WGS sequence"/>
</dbReference>
<evidence type="ECO:0000313" key="4">
    <source>
        <dbReference type="Proteomes" id="UP000267464"/>
    </source>
</evidence>
<keyword evidence="3" id="KW-0808">Transferase</keyword>